<keyword evidence="3" id="KW-0862">Zinc</keyword>
<sequence length="124" mass="13545">MADADADADDAREDATTTTTTTPPTNERRDARERAGDVARASLAIALLAVALARLRRWARGDGDARGGAPGRVSRRFAARHRKCNRCGARGSAVKVKCERCKRCWYCSQTCKKAAWALEICECC</sequence>
<dbReference type="HOGENOM" id="CLU_2007775_0_0_1"/>
<gene>
    <name evidence="7" type="ORF">OSTLU_30807</name>
</gene>
<dbReference type="GO" id="GO:0008270">
    <property type="term" value="F:zinc ion binding"/>
    <property type="evidence" value="ECO:0007669"/>
    <property type="project" value="UniProtKB-KW"/>
</dbReference>
<accession>A4RV08</accession>
<dbReference type="InterPro" id="IPR002893">
    <property type="entry name" value="Znf_MYND"/>
</dbReference>
<feature type="compositionally biased region" description="Acidic residues" evidence="5">
    <location>
        <begin position="1"/>
        <end position="12"/>
    </location>
</feature>
<feature type="compositionally biased region" description="Basic and acidic residues" evidence="5">
    <location>
        <begin position="26"/>
        <end position="35"/>
    </location>
</feature>
<dbReference type="PROSITE" id="PS50865">
    <property type="entry name" value="ZF_MYND_2"/>
    <property type="match status" value="1"/>
</dbReference>
<dbReference type="OrthoDB" id="432970at2759"/>
<dbReference type="GeneID" id="5000557"/>
<evidence type="ECO:0000256" key="2">
    <source>
        <dbReference type="ARBA" id="ARBA00022771"/>
    </source>
</evidence>
<keyword evidence="2 4" id="KW-0863">Zinc-finger</keyword>
<dbReference type="KEGG" id="olu:OSTLU_30807"/>
<reference evidence="7 8" key="1">
    <citation type="journal article" date="2007" name="Proc. Natl. Acad. Sci. U.S.A.">
        <title>The tiny eukaryote Ostreococcus provides genomic insights into the paradox of plankton speciation.</title>
        <authorList>
            <person name="Palenik B."/>
            <person name="Grimwood J."/>
            <person name="Aerts A."/>
            <person name="Rouze P."/>
            <person name="Salamov A."/>
            <person name="Putnam N."/>
            <person name="Dupont C."/>
            <person name="Jorgensen R."/>
            <person name="Derelle E."/>
            <person name="Rombauts S."/>
            <person name="Zhou K."/>
            <person name="Otillar R."/>
            <person name="Merchant S.S."/>
            <person name="Podell S."/>
            <person name="Gaasterland T."/>
            <person name="Napoli C."/>
            <person name="Gendler K."/>
            <person name="Manuell A."/>
            <person name="Tai V."/>
            <person name="Vallon O."/>
            <person name="Piganeau G."/>
            <person name="Jancek S."/>
            <person name="Heijde M."/>
            <person name="Jabbari K."/>
            <person name="Bowler C."/>
            <person name="Lohr M."/>
            <person name="Robbens S."/>
            <person name="Werner G."/>
            <person name="Dubchak I."/>
            <person name="Pazour G.J."/>
            <person name="Ren Q."/>
            <person name="Paulsen I."/>
            <person name="Delwiche C."/>
            <person name="Schmutz J."/>
            <person name="Rokhsar D."/>
            <person name="Van de Peer Y."/>
            <person name="Moreau H."/>
            <person name="Grigoriev I.V."/>
        </authorList>
    </citation>
    <scope>NUCLEOTIDE SEQUENCE [LARGE SCALE GENOMIC DNA]</scope>
    <source>
        <strain evidence="7 8">CCE9901</strain>
    </source>
</reference>
<evidence type="ECO:0000313" key="7">
    <source>
        <dbReference type="EMBL" id="ABO95053.1"/>
    </source>
</evidence>
<proteinExistence type="predicted"/>
<dbReference type="RefSeq" id="XP_001416760.1">
    <property type="nucleotide sequence ID" value="XM_001416723.1"/>
</dbReference>
<evidence type="ECO:0000256" key="3">
    <source>
        <dbReference type="ARBA" id="ARBA00022833"/>
    </source>
</evidence>
<evidence type="ECO:0000313" key="8">
    <source>
        <dbReference type="Proteomes" id="UP000001568"/>
    </source>
</evidence>
<dbReference type="Proteomes" id="UP000001568">
    <property type="component" value="Chromosome 3"/>
</dbReference>
<feature type="region of interest" description="Disordered" evidence="5">
    <location>
        <begin position="1"/>
        <end position="35"/>
    </location>
</feature>
<keyword evidence="1" id="KW-0479">Metal-binding</keyword>
<dbReference type="Pfam" id="PF01753">
    <property type="entry name" value="zf-MYND"/>
    <property type="match status" value="1"/>
</dbReference>
<dbReference type="AlphaFoldDB" id="A4RV08"/>
<evidence type="ECO:0000259" key="6">
    <source>
        <dbReference type="PROSITE" id="PS50865"/>
    </source>
</evidence>
<name>A4RV08_OSTLU</name>
<evidence type="ECO:0000256" key="4">
    <source>
        <dbReference type="PROSITE-ProRule" id="PRU00134"/>
    </source>
</evidence>
<evidence type="ECO:0000256" key="5">
    <source>
        <dbReference type="SAM" id="MobiDB-lite"/>
    </source>
</evidence>
<organism evidence="7 8">
    <name type="scientific">Ostreococcus lucimarinus (strain CCE9901)</name>
    <dbReference type="NCBI Taxonomy" id="436017"/>
    <lineage>
        <taxon>Eukaryota</taxon>
        <taxon>Viridiplantae</taxon>
        <taxon>Chlorophyta</taxon>
        <taxon>Mamiellophyceae</taxon>
        <taxon>Mamiellales</taxon>
        <taxon>Bathycoccaceae</taxon>
        <taxon>Ostreococcus</taxon>
    </lineage>
</organism>
<keyword evidence="8" id="KW-1185">Reference proteome</keyword>
<feature type="domain" description="MYND-type" evidence="6">
    <location>
        <begin position="84"/>
        <end position="123"/>
    </location>
</feature>
<evidence type="ECO:0000256" key="1">
    <source>
        <dbReference type="ARBA" id="ARBA00022723"/>
    </source>
</evidence>
<dbReference type="Gramene" id="ABO95053">
    <property type="protein sequence ID" value="ABO95053"/>
    <property type="gene ID" value="OSTLU_30807"/>
</dbReference>
<protein>
    <recommendedName>
        <fullName evidence="6">MYND-type domain-containing protein</fullName>
    </recommendedName>
</protein>
<dbReference type="EMBL" id="CP000583">
    <property type="protein sequence ID" value="ABO95053.1"/>
    <property type="molecule type" value="Genomic_DNA"/>
</dbReference>